<evidence type="ECO:0000256" key="3">
    <source>
        <dbReference type="ARBA" id="ARBA00022723"/>
    </source>
</evidence>
<dbReference type="Gene3D" id="3.40.50.1400">
    <property type="match status" value="1"/>
</dbReference>
<comment type="similarity">
    <text evidence="6">Belongs to the CbiX family. CbiXS subfamily.</text>
</comment>
<comment type="caution">
    <text evidence="6">Lacks conserved residue(s) required for the propagation of feature annotation.</text>
</comment>
<dbReference type="InterPro" id="IPR023652">
    <property type="entry name" value="SiroHydchlorin_Cochelatase"/>
</dbReference>
<dbReference type="STRING" id="1550566.SZ63_03035"/>
<accession>A0A0H1QYU1</accession>
<feature type="binding site" evidence="6">
    <location>
        <begin position="72"/>
        <end position="77"/>
    </location>
    <ligand>
        <name>substrate</name>
    </ligand>
</feature>
<dbReference type="NCBIfam" id="NF002090">
    <property type="entry name" value="PRK00923.1"/>
    <property type="match status" value="1"/>
</dbReference>
<evidence type="ECO:0000256" key="4">
    <source>
        <dbReference type="ARBA" id="ARBA00023239"/>
    </source>
</evidence>
<keyword evidence="2 6" id="KW-0533">Nickel</keyword>
<comment type="pathway">
    <text evidence="6">Cofactor biosynthesis; adenosylcobalamin biosynthesis; cob(II)yrinate a,c-diamide from sirohydrochlorin (anaerobic route): step 1/10.</text>
</comment>
<comment type="subunit">
    <text evidence="6">Homotetramer; dimer of dimers.</text>
</comment>
<dbReference type="GO" id="GO:0050897">
    <property type="term" value="F:cobalt ion binding"/>
    <property type="evidence" value="ECO:0007669"/>
    <property type="project" value="UniProtKB-UniRule"/>
</dbReference>
<organism evidence="7 8">
    <name type="scientific">Methanoculleus sediminis</name>
    <dbReference type="NCBI Taxonomy" id="1550566"/>
    <lineage>
        <taxon>Archaea</taxon>
        <taxon>Methanobacteriati</taxon>
        <taxon>Methanobacteriota</taxon>
        <taxon>Stenosarchaea group</taxon>
        <taxon>Methanomicrobia</taxon>
        <taxon>Methanomicrobiales</taxon>
        <taxon>Methanomicrobiaceae</taxon>
        <taxon>Methanoculleus</taxon>
    </lineage>
</organism>
<name>A0A0H1QYU1_9EURY</name>
<comment type="catalytic activity">
    <reaction evidence="6">
        <text>Co-sirohydrochlorin + 2 H(+) = sirohydrochlorin + Co(2+)</text>
        <dbReference type="Rhea" id="RHEA:15893"/>
        <dbReference type="ChEBI" id="CHEBI:15378"/>
        <dbReference type="ChEBI" id="CHEBI:48828"/>
        <dbReference type="ChEBI" id="CHEBI:58351"/>
        <dbReference type="ChEBI" id="CHEBI:60049"/>
        <dbReference type="EC" id="4.99.1.3"/>
    </reaction>
</comment>
<dbReference type="OrthoDB" id="11653at2157"/>
<dbReference type="PATRIC" id="fig|1550566.3.peg.651"/>
<dbReference type="PANTHER" id="PTHR33542">
    <property type="entry name" value="SIROHYDROCHLORIN FERROCHELATASE, CHLOROPLASTIC"/>
    <property type="match status" value="1"/>
</dbReference>
<evidence type="ECO:0000256" key="1">
    <source>
        <dbReference type="ARBA" id="ARBA00022573"/>
    </source>
</evidence>
<comment type="caution">
    <text evidence="7">The sequence shown here is derived from an EMBL/GenBank/DDBJ whole genome shotgun (WGS) entry which is preliminary data.</text>
</comment>
<dbReference type="InterPro" id="IPR050963">
    <property type="entry name" value="Sirohydro_Cobaltochel/CbiX"/>
</dbReference>
<reference evidence="7 8" key="1">
    <citation type="journal article" date="2015" name="Int. J. Syst. Evol. Microbiol.">
        <title>Methanoculleus sediminis sp. nov., a methanogen from sediments near a submarine mud volcano.</title>
        <authorList>
            <person name="Chen S.C."/>
            <person name="Chen M.F."/>
            <person name="Lai M.C."/>
            <person name="Weng C.Y."/>
            <person name="Wu S.Y."/>
            <person name="Lin S."/>
            <person name="Yang T.F."/>
            <person name="Chen P.C."/>
        </authorList>
    </citation>
    <scope>NUCLEOTIDE SEQUENCE [LARGE SCALE GENOMIC DNA]</scope>
    <source>
        <strain evidence="7 8">S3Fa</strain>
    </source>
</reference>
<feature type="binding site" evidence="6">
    <location>
        <position position="11"/>
    </location>
    <ligand>
        <name>Ni(2+)</name>
        <dbReference type="ChEBI" id="CHEBI:49786"/>
    </ligand>
</feature>
<feature type="active site" description="Proton acceptor" evidence="6">
    <location>
        <position position="11"/>
    </location>
</feature>
<evidence type="ECO:0000313" key="8">
    <source>
        <dbReference type="Proteomes" id="UP000035301"/>
    </source>
</evidence>
<protein>
    <recommendedName>
        <fullName evidence="6">Sirohydrochlorin cobaltochelatase</fullName>
        <ecNumber evidence="6">4.99.1.3</ecNumber>
    </recommendedName>
    <alternativeName>
        <fullName evidence="6">CbiXS</fullName>
    </alternativeName>
    <alternativeName>
        <fullName evidence="6">Sirohydrochlorin nickelchelatase</fullName>
        <ecNumber evidence="6">4.99.1.11</ecNumber>
    </alternativeName>
</protein>
<dbReference type="EC" id="4.99.1.11" evidence="6"/>
<dbReference type="GO" id="GO:0016151">
    <property type="term" value="F:nickel cation binding"/>
    <property type="evidence" value="ECO:0007669"/>
    <property type="project" value="UniProtKB-UniRule"/>
</dbReference>
<dbReference type="InterPro" id="IPR002762">
    <property type="entry name" value="CbiX-like"/>
</dbReference>
<dbReference type="EC" id="4.99.1.3" evidence="6"/>
<evidence type="ECO:0000256" key="6">
    <source>
        <dbReference type="HAMAP-Rule" id="MF_00785"/>
    </source>
</evidence>
<proteinExistence type="inferred from homology"/>
<dbReference type="Proteomes" id="UP000035301">
    <property type="component" value="Unassembled WGS sequence"/>
</dbReference>
<dbReference type="GO" id="GO:0019251">
    <property type="term" value="P:anaerobic cobalamin biosynthetic process"/>
    <property type="evidence" value="ECO:0007669"/>
    <property type="project" value="UniProtKB-UniRule"/>
</dbReference>
<keyword evidence="6" id="KW-0484">Methanogenesis</keyword>
<dbReference type="HAMAP" id="MF_00785">
    <property type="entry name" value="CbiX"/>
    <property type="match status" value="1"/>
</dbReference>
<keyword evidence="4 6" id="KW-0456">Lyase</keyword>
<dbReference type="RefSeq" id="WP_048180999.1">
    <property type="nucleotide sequence ID" value="NZ_JXOJ01000002.1"/>
</dbReference>
<dbReference type="GO" id="GO:0016852">
    <property type="term" value="F:sirohydrochlorin cobaltochelatase activity"/>
    <property type="evidence" value="ECO:0007669"/>
    <property type="project" value="UniProtKB-UniRule"/>
</dbReference>
<sequence>MAMKGMLLVGHGSKLPYNKELIETTAKLIAEKTDDYIVKPGFMSLNTPTVEEQLEAFRDENIEMLVVVPLFLAKGVHINQDIPEILGLPKGERRGTFQLNGKAVPLVYANPIGSDPLLAELMLKNASDAIAELKP</sequence>
<evidence type="ECO:0000313" key="7">
    <source>
        <dbReference type="EMBL" id="KLK88060.1"/>
    </source>
</evidence>
<dbReference type="EMBL" id="JXOJ01000002">
    <property type="protein sequence ID" value="KLK88060.1"/>
    <property type="molecule type" value="Genomic_DNA"/>
</dbReference>
<dbReference type="PANTHER" id="PTHR33542:SF3">
    <property type="entry name" value="SIROHYDROCHLORIN FERROCHELATASE, CHLOROPLASTIC"/>
    <property type="match status" value="1"/>
</dbReference>
<dbReference type="AlphaFoldDB" id="A0A0H1QYU1"/>
<comment type="catalytic activity">
    <reaction evidence="6">
        <text>Ni-sirohydrochlorin + 2 H(+) = sirohydrochlorin + Ni(2+)</text>
        <dbReference type="Rhea" id="RHEA:52796"/>
        <dbReference type="ChEBI" id="CHEBI:15378"/>
        <dbReference type="ChEBI" id="CHEBI:49786"/>
        <dbReference type="ChEBI" id="CHEBI:58351"/>
        <dbReference type="ChEBI" id="CHEBI:136841"/>
        <dbReference type="EC" id="4.99.1.11"/>
    </reaction>
</comment>
<gene>
    <name evidence="6" type="primary">cbiX</name>
    <name evidence="6" type="synonym">cfbA</name>
    <name evidence="7" type="ORF">SZ63_03035</name>
</gene>
<feature type="binding site" evidence="6">
    <location>
        <position position="77"/>
    </location>
    <ligand>
        <name>Ni(2+)</name>
        <dbReference type="ChEBI" id="CHEBI:49786"/>
    </ligand>
</feature>
<dbReference type="SUPFAM" id="SSF53800">
    <property type="entry name" value="Chelatase"/>
    <property type="match status" value="1"/>
</dbReference>
<evidence type="ECO:0000256" key="5">
    <source>
        <dbReference type="ARBA" id="ARBA00023285"/>
    </source>
</evidence>
<dbReference type="UniPathway" id="UPA00148">
    <property type="reaction ID" value="UER00223"/>
</dbReference>
<evidence type="ECO:0000256" key="2">
    <source>
        <dbReference type="ARBA" id="ARBA00022596"/>
    </source>
</evidence>
<feature type="binding site" evidence="6">
    <location>
        <position position="11"/>
    </location>
    <ligand>
        <name>Co(2+)</name>
        <dbReference type="ChEBI" id="CHEBI:48828"/>
    </ligand>
</feature>
<dbReference type="CDD" id="cd03416">
    <property type="entry name" value="CbiX_SirB_N"/>
    <property type="match status" value="1"/>
</dbReference>
<keyword evidence="3 6" id="KW-0479">Metal-binding</keyword>
<dbReference type="GO" id="GO:0015948">
    <property type="term" value="P:methanogenesis"/>
    <property type="evidence" value="ECO:0007669"/>
    <property type="project" value="UniProtKB-KW"/>
</dbReference>
<keyword evidence="1 6" id="KW-0169">Cobalamin biosynthesis</keyword>
<feature type="binding site" evidence="6">
    <location>
        <position position="77"/>
    </location>
    <ligand>
        <name>Co(2+)</name>
        <dbReference type="ChEBI" id="CHEBI:48828"/>
    </ligand>
</feature>
<comment type="function">
    <text evidence="6">Catalyzes the insertion of Co(2+) into sirohydrochlorin as part of the anaerobic pathway to cobalamin biosynthesis. Involved in the biosynthesis of the unique nickel-containing tetrapyrrole coenzyme F430, the prosthetic group of methyl-coenzyme M reductase (MCR), which plays a key role in methanogenesis and anaerobic methane oxidation. Catalyzes the insertion of Ni(2+) into sirohydrochlorin to yield Ni-sirohydrochlorin.</text>
</comment>
<keyword evidence="8" id="KW-1185">Reference proteome</keyword>
<dbReference type="Pfam" id="PF01903">
    <property type="entry name" value="CbiX"/>
    <property type="match status" value="1"/>
</dbReference>
<dbReference type="NCBIfam" id="NF033198">
    <property type="entry name" value="F430_CfbA"/>
    <property type="match status" value="1"/>
</dbReference>
<keyword evidence="5 6" id="KW-0170">Cobalt</keyword>